<proteinExistence type="inferred from homology"/>
<dbReference type="Pfam" id="PF07963">
    <property type="entry name" value="N_methyl"/>
    <property type="match status" value="1"/>
</dbReference>
<dbReference type="AlphaFoldDB" id="A0A1M5HWQ5"/>
<accession>A0A1M5HWQ5</accession>
<evidence type="ECO:0000256" key="3">
    <source>
        <dbReference type="ARBA" id="ARBA00022475"/>
    </source>
</evidence>
<evidence type="ECO:0000259" key="12">
    <source>
        <dbReference type="Pfam" id="PF12019"/>
    </source>
</evidence>
<organism evidence="13 14">
    <name type="scientific">Microbulbifer donghaiensis</name>
    <dbReference type="NCBI Taxonomy" id="494016"/>
    <lineage>
        <taxon>Bacteria</taxon>
        <taxon>Pseudomonadati</taxon>
        <taxon>Pseudomonadota</taxon>
        <taxon>Gammaproteobacteria</taxon>
        <taxon>Cellvibrionales</taxon>
        <taxon>Microbulbiferaceae</taxon>
        <taxon>Microbulbifer</taxon>
    </lineage>
</organism>
<evidence type="ECO:0000256" key="4">
    <source>
        <dbReference type="ARBA" id="ARBA00022481"/>
    </source>
</evidence>
<evidence type="ECO:0000256" key="1">
    <source>
        <dbReference type="ARBA" id="ARBA00004377"/>
    </source>
</evidence>
<comment type="subcellular location">
    <subcellularLocation>
        <location evidence="1">Cell inner membrane</location>
        <topology evidence="1">Single-pass membrane protein</topology>
    </subcellularLocation>
</comment>
<feature type="transmembrane region" description="Helical" evidence="11">
    <location>
        <begin position="12"/>
        <end position="34"/>
    </location>
</feature>
<dbReference type="GO" id="GO:0005886">
    <property type="term" value="C:plasma membrane"/>
    <property type="evidence" value="ECO:0007669"/>
    <property type="project" value="UniProtKB-SubCell"/>
</dbReference>
<evidence type="ECO:0000256" key="7">
    <source>
        <dbReference type="ARBA" id="ARBA00022989"/>
    </source>
</evidence>
<dbReference type="GO" id="GO:0015627">
    <property type="term" value="C:type II protein secretion system complex"/>
    <property type="evidence" value="ECO:0007669"/>
    <property type="project" value="InterPro"/>
</dbReference>
<evidence type="ECO:0000256" key="5">
    <source>
        <dbReference type="ARBA" id="ARBA00022519"/>
    </source>
</evidence>
<dbReference type="Proteomes" id="UP000184170">
    <property type="component" value="Unassembled WGS sequence"/>
</dbReference>
<comment type="similarity">
    <text evidence="9">Belongs to the GSP H family.</text>
</comment>
<keyword evidence="4" id="KW-0488">Methylation</keyword>
<sequence>MQTLPRVSGYTLIELMLTITILAIVAAVATPPMADFISRYQTETAGRQLFELINFSRGKAYSHGQVYTLCPSADGQSCSSDWSSGALLFVDSNGDGQRAAAEKIERIMPKMATGATLEWRSFNSKKYLQFRPNGLTLSQNGNFAYCPPSQQAEKGWIIVINATGRPYFGKDSDSDGIVESGSGKNLTCTNAD</sequence>
<dbReference type="GO" id="GO:0015628">
    <property type="term" value="P:protein secretion by the type II secretion system"/>
    <property type="evidence" value="ECO:0007669"/>
    <property type="project" value="InterPro"/>
</dbReference>
<evidence type="ECO:0000313" key="13">
    <source>
        <dbReference type="EMBL" id="SHG20394.1"/>
    </source>
</evidence>
<dbReference type="RefSeq" id="WP_073277618.1">
    <property type="nucleotide sequence ID" value="NZ_FQVA01000008.1"/>
</dbReference>
<evidence type="ECO:0000256" key="2">
    <source>
        <dbReference type="ARBA" id="ARBA00021549"/>
    </source>
</evidence>
<evidence type="ECO:0000256" key="11">
    <source>
        <dbReference type="SAM" id="Phobius"/>
    </source>
</evidence>
<keyword evidence="14" id="KW-1185">Reference proteome</keyword>
<feature type="domain" description="General secretion pathway GspH" evidence="12">
    <location>
        <begin position="46"/>
        <end position="164"/>
    </location>
</feature>
<keyword evidence="5" id="KW-0997">Cell inner membrane</keyword>
<name>A0A1M5HWQ5_9GAMM</name>
<dbReference type="OrthoDB" id="2313614at2"/>
<reference evidence="14" key="1">
    <citation type="submission" date="2016-11" db="EMBL/GenBank/DDBJ databases">
        <authorList>
            <person name="Varghese N."/>
            <person name="Submissions S."/>
        </authorList>
    </citation>
    <scope>NUCLEOTIDE SEQUENCE [LARGE SCALE GENOMIC DNA]</scope>
    <source>
        <strain evidence="14">CGMCC 1.7063</strain>
    </source>
</reference>
<keyword evidence="6 11" id="KW-0812">Transmembrane</keyword>
<keyword evidence="8 11" id="KW-0472">Membrane</keyword>
<gene>
    <name evidence="13" type="ORF">SAMN04487965_3519</name>
</gene>
<dbReference type="PROSITE" id="PS00409">
    <property type="entry name" value="PROKAR_NTER_METHYL"/>
    <property type="match status" value="1"/>
</dbReference>
<evidence type="ECO:0000256" key="6">
    <source>
        <dbReference type="ARBA" id="ARBA00022692"/>
    </source>
</evidence>
<evidence type="ECO:0000256" key="8">
    <source>
        <dbReference type="ARBA" id="ARBA00023136"/>
    </source>
</evidence>
<dbReference type="EMBL" id="FQVA01000008">
    <property type="protein sequence ID" value="SHG20394.1"/>
    <property type="molecule type" value="Genomic_DNA"/>
</dbReference>
<protein>
    <recommendedName>
        <fullName evidence="2">Type II secretion system protein H</fullName>
    </recommendedName>
    <alternativeName>
        <fullName evidence="10">General secretion pathway protein H</fullName>
    </alternativeName>
</protein>
<evidence type="ECO:0000313" key="14">
    <source>
        <dbReference type="Proteomes" id="UP000184170"/>
    </source>
</evidence>
<evidence type="ECO:0000256" key="9">
    <source>
        <dbReference type="ARBA" id="ARBA00025772"/>
    </source>
</evidence>
<keyword evidence="7 11" id="KW-1133">Transmembrane helix</keyword>
<dbReference type="InterPro" id="IPR022346">
    <property type="entry name" value="T2SS_GspH"/>
</dbReference>
<dbReference type="InterPro" id="IPR012902">
    <property type="entry name" value="N_methyl_site"/>
</dbReference>
<dbReference type="STRING" id="494016.SAMN04487965_3519"/>
<dbReference type="InterPro" id="IPR045584">
    <property type="entry name" value="Pilin-like"/>
</dbReference>
<dbReference type="Pfam" id="PF12019">
    <property type="entry name" value="GspH"/>
    <property type="match status" value="1"/>
</dbReference>
<dbReference type="Gene3D" id="3.55.40.10">
    <property type="entry name" value="minor pseudopilin epsh domain"/>
    <property type="match status" value="1"/>
</dbReference>
<evidence type="ECO:0000256" key="10">
    <source>
        <dbReference type="ARBA" id="ARBA00030775"/>
    </source>
</evidence>
<dbReference type="NCBIfam" id="TIGR02532">
    <property type="entry name" value="IV_pilin_GFxxxE"/>
    <property type="match status" value="1"/>
</dbReference>
<keyword evidence="3" id="KW-1003">Cell membrane</keyword>
<dbReference type="SUPFAM" id="SSF54523">
    <property type="entry name" value="Pili subunits"/>
    <property type="match status" value="1"/>
</dbReference>